<sequence length="371" mass="42216">MDLKSLVVLPPLFFNSEAKTAVAFIKAIREYGISQIVSVSTRNDDYTQVDEMVELVKGIKSSSLPIISGPLISGPIDYILLNAMKIIGRFDFSLNLYYVDVPVGLDASYIIYPPSALMSREEIIKRRSGLKRIYANIVENLVQKSANSKHLLCSSSYIKDLIKREYNYECSVIYPPVDVFWTPKINEEKEELVVGVGKYVEPKHWEEFIQIAKLVKEKNKEVKFTIIGGLDKVRSSREYFNKLRELAGDNVELMTDVSEKDKWDIISRAKIILHCMRNDNFGLGVAESMFTGAVPVMYRATGSLIDISDNGKYGVLYSTVQEAANSILDIMMDDEKFMSYSRKSLERAKEFSYDTFKAKVFTLLDEITRGR</sequence>
<dbReference type="SUPFAM" id="SSF53756">
    <property type="entry name" value="UDP-Glycosyltransferase/glycogen phosphorylase"/>
    <property type="match status" value="1"/>
</dbReference>
<dbReference type="EMBL" id="AP018930">
    <property type="protein sequence ID" value="BBG27676.1"/>
    <property type="molecule type" value="Genomic_DNA"/>
</dbReference>
<dbReference type="InterPro" id="IPR038013">
    <property type="entry name" value="ALG11"/>
</dbReference>
<reference evidence="2 4" key="2">
    <citation type="journal article" date="2020" name="Int. J. Syst. Evol. Microbiol.">
        <title>Sulfuracidifex tepidarius gen. nov., sp. nov. and transfer of Sulfolobus metallicus Huber and Stetter 1992 to the genus Sulfuracidifex as Sulfuracidifex metallicus comb. nov.</title>
        <authorList>
            <person name="Itoh T."/>
            <person name="Miura T."/>
            <person name="Sakai H.D."/>
            <person name="Kato S."/>
            <person name="Ohkuma M."/>
            <person name="Takashina T."/>
        </authorList>
    </citation>
    <scope>NUCLEOTIDE SEQUENCE [LARGE SCALE GENOMIC DNA]</scope>
    <source>
        <strain evidence="2 4">IC-006</strain>
        <strain evidence="3">IC-007</strain>
    </source>
</reference>
<dbReference type="RefSeq" id="WP_054846367.1">
    <property type="nucleotide sequence ID" value="NZ_AP018929.1"/>
</dbReference>
<dbReference type="Proteomes" id="UP000322983">
    <property type="component" value="Chromosome"/>
</dbReference>
<dbReference type="STRING" id="1294262.GCA_001316085_02332"/>
<dbReference type="PANTHER" id="PTHR45919">
    <property type="entry name" value="GDP-MAN:MAN(3)GLCNAC(2)-PP-DOL ALPHA-1,2-MANNOSYLTRANSFERASE"/>
    <property type="match status" value="1"/>
</dbReference>
<dbReference type="Proteomes" id="UP000325030">
    <property type="component" value="Chromosome"/>
</dbReference>
<dbReference type="Pfam" id="PF00534">
    <property type="entry name" value="Glycos_transf_1"/>
    <property type="match status" value="1"/>
</dbReference>
<dbReference type="GeneID" id="41718545"/>
<proteinExistence type="predicted"/>
<accession>A0A510E5B2</accession>
<dbReference type="GO" id="GO:0016020">
    <property type="term" value="C:membrane"/>
    <property type="evidence" value="ECO:0007669"/>
    <property type="project" value="TreeGrafter"/>
</dbReference>
<dbReference type="EMBL" id="AP018929">
    <property type="protein sequence ID" value="BBG24891.1"/>
    <property type="molecule type" value="Genomic_DNA"/>
</dbReference>
<dbReference type="GO" id="GO:0006487">
    <property type="term" value="P:protein N-linked glycosylation"/>
    <property type="evidence" value="ECO:0007669"/>
    <property type="project" value="TreeGrafter"/>
</dbReference>
<dbReference type="AlphaFoldDB" id="A0A510DXD6"/>
<dbReference type="KEGG" id="step:IC006_2225"/>
<accession>A0A510DXD6</accession>
<dbReference type="InterPro" id="IPR001296">
    <property type="entry name" value="Glyco_trans_1"/>
</dbReference>
<dbReference type="PANTHER" id="PTHR45919:SF1">
    <property type="entry name" value="GDP-MAN:MAN(3)GLCNAC(2)-PP-DOL ALPHA-1,2-MANNOSYLTRANSFERASE"/>
    <property type="match status" value="1"/>
</dbReference>
<reference evidence="5" key="1">
    <citation type="submission" date="2018-09" db="EMBL/GenBank/DDBJ databases">
        <title>Complete Genome Sequencing of Sulfolobus sp. JCM 16834.</title>
        <authorList>
            <person name="Kato S."/>
            <person name="Itoh T."/>
            <person name="Ohkuma M."/>
        </authorList>
    </citation>
    <scope>NUCLEOTIDE SEQUENCE [LARGE SCALE GENOMIC DNA]</scope>
    <source>
        <strain evidence="5">IC-007</strain>
    </source>
</reference>
<feature type="domain" description="Glycosyl transferase family 1" evidence="1">
    <location>
        <begin position="186"/>
        <end position="338"/>
    </location>
</feature>
<name>A0A510DXD6_9CREN</name>
<evidence type="ECO:0000313" key="3">
    <source>
        <dbReference type="EMBL" id="BBG27676.1"/>
    </source>
</evidence>
<organism evidence="2 4">
    <name type="scientific">Sulfuracidifex tepidarius</name>
    <dbReference type="NCBI Taxonomy" id="1294262"/>
    <lineage>
        <taxon>Archaea</taxon>
        <taxon>Thermoproteota</taxon>
        <taxon>Thermoprotei</taxon>
        <taxon>Sulfolobales</taxon>
        <taxon>Sulfolobaceae</taxon>
        <taxon>Sulfuracidifex</taxon>
    </lineage>
</organism>
<keyword evidence="4" id="KW-1185">Reference proteome</keyword>
<evidence type="ECO:0000313" key="4">
    <source>
        <dbReference type="Proteomes" id="UP000322983"/>
    </source>
</evidence>
<dbReference type="Gene3D" id="3.40.50.2000">
    <property type="entry name" value="Glycogen Phosphorylase B"/>
    <property type="match status" value="1"/>
</dbReference>
<evidence type="ECO:0000313" key="5">
    <source>
        <dbReference type="Proteomes" id="UP000325030"/>
    </source>
</evidence>
<evidence type="ECO:0000259" key="1">
    <source>
        <dbReference type="Pfam" id="PF00534"/>
    </source>
</evidence>
<dbReference type="GO" id="GO:0004377">
    <property type="term" value="F:GDP-Man:Man(3)GlcNAc(2)-PP-Dol alpha-1,2-mannosyltransferase activity"/>
    <property type="evidence" value="ECO:0007669"/>
    <property type="project" value="InterPro"/>
</dbReference>
<evidence type="ECO:0000313" key="2">
    <source>
        <dbReference type="EMBL" id="BBG24891.1"/>
    </source>
</evidence>
<protein>
    <submittedName>
        <fullName evidence="2">D-inositol-3-phosphate glycosyltransferase</fullName>
    </submittedName>
</protein>
<gene>
    <name evidence="2" type="ORF">IC006_2225</name>
    <name evidence="3" type="ORF">IC007_2230</name>
</gene>
<dbReference type="OrthoDB" id="132546at2157"/>